<proteinExistence type="predicted"/>
<keyword evidence="3" id="KW-1185">Reference proteome</keyword>
<dbReference type="OrthoDB" id="7844914at2"/>
<name>A0A0T5P6W2_9RHOB</name>
<evidence type="ECO:0000313" key="4">
    <source>
        <dbReference type="Proteomes" id="UP000325785"/>
    </source>
</evidence>
<dbReference type="AlphaFoldDB" id="A0A0T5P6W2"/>
<keyword evidence="2" id="KW-0614">Plasmid</keyword>
<dbReference type="RefSeq" id="WP_057816982.1">
    <property type="nucleotide sequence ID" value="NZ_CP031599.1"/>
</dbReference>
<evidence type="ECO:0000313" key="3">
    <source>
        <dbReference type="Proteomes" id="UP000051401"/>
    </source>
</evidence>
<accession>A0A0T5P6W2</accession>
<dbReference type="EMBL" id="CP031599">
    <property type="protein sequence ID" value="QEW29553.1"/>
    <property type="molecule type" value="Genomic_DNA"/>
</dbReference>
<dbReference type="Proteomes" id="UP000325785">
    <property type="component" value="Plasmid pRIdsm_01"/>
</dbReference>
<sequence length="147" mass="16619">MNKPLPITFENIEGLAAEAFADARVSATALRADVIPNLAPRDRTGPERLLRAIEGRRVLDDDTLVELDVLIDKLSRLIADGTTEIGRVDDHPFCFSENPSWTDTHRSREAEDMARALTVLLVFQTSLQAVHDLMRAQRELEKMRQRI</sequence>
<dbReference type="PATRIC" id="fig|540747.5.peg.708"/>
<dbReference type="Proteomes" id="UP000051401">
    <property type="component" value="Unassembled WGS sequence"/>
</dbReference>
<protein>
    <submittedName>
        <fullName evidence="1">Uncharacterized protein</fullName>
    </submittedName>
</protein>
<geneLocation type="plasmid" evidence="4">
    <name>pridsm_01</name>
</geneLocation>
<dbReference type="EMBL" id="LAXI01000010">
    <property type="protein sequence ID" value="KRS16912.1"/>
    <property type="molecule type" value="Genomic_DNA"/>
</dbReference>
<reference evidence="1 3" key="1">
    <citation type="submission" date="2015-04" db="EMBL/GenBank/DDBJ databases">
        <title>The draft genome sequence of Roseovarius indicus B108T.</title>
        <authorList>
            <person name="Li G."/>
            <person name="Lai Q."/>
            <person name="Shao Z."/>
            <person name="Yan P."/>
        </authorList>
    </citation>
    <scope>NUCLEOTIDE SEQUENCE [LARGE SCALE GENOMIC DNA]</scope>
    <source>
        <strain evidence="1 3">B108</strain>
    </source>
</reference>
<organism evidence="1 3">
    <name type="scientific">Roseovarius indicus</name>
    <dbReference type="NCBI Taxonomy" id="540747"/>
    <lineage>
        <taxon>Bacteria</taxon>
        <taxon>Pseudomonadati</taxon>
        <taxon>Pseudomonadota</taxon>
        <taxon>Alphaproteobacteria</taxon>
        <taxon>Rhodobacterales</taxon>
        <taxon>Roseobacteraceae</taxon>
        <taxon>Roseovarius</taxon>
    </lineage>
</organism>
<geneLocation type="plasmid" evidence="2">
    <name>pRIdsm_01</name>
</geneLocation>
<gene>
    <name evidence="2" type="ORF">RIdsm_05398</name>
    <name evidence="1" type="ORF">XM52_15090</name>
</gene>
<evidence type="ECO:0000313" key="1">
    <source>
        <dbReference type="EMBL" id="KRS16912.1"/>
    </source>
</evidence>
<evidence type="ECO:0000313" key="2">
    <source>
        <dbReference type="EMBL" id="QEW29553.1"/>
    </source>
</evidence>
<dbReference type="KEGG" id="rid:RIdsm_05398"/>
<reference evidence="2 4" key="2">
    <citation type="submission" date="2018-08" db="EMBL/GenBank/DDBJ databases">
        <title>Genetic Globetrotter - A new plasmid hitch-hiking vast phylogenetic and geographic distances.</title>
        <authorList>
            <person name="Vollmers J."/>
            <person name="Petersen J."/>
        </authorList>
    </citation>
    <scope>NUCLEOTIDE SEQUENCE [LARGE SCALE GENOMIC DNA]</scope>
    <source>
        <strain evidence="2 4">DSM 26383</strain>
        <plasmid evidence="2">pRIdsm_01</plasmid>
        <plasmid evidence="4">pridsm_01</plasmid>
    </source>
</reference>